<proteinExistence type="predicted"/>
<keyword evidence="5" id="KW-0863">Zinc-finger</keyword>
<dbReference type="InterPro" id="IPR047546">
    <property type="entry name" value="Rcat_RBR_RNF216"/>
</dbReference>
<dbReference type="Pfam" id="PF26200">
    <property type="entry name" value="Rcat_RNF216"/>
    <property type="match status" value="1"/>
</dbReference>
<dbReference type="InterPro" id="IPR047545">
    <property type="entry name" value="BRcat_RBR_RNF216"/>
</dbReference>
<keyword evidence="12" id="KW-1185">Reference proteome</keyword>
<dbReference type="PANTHER" id="PTHR22770">
    <property type="entry name" value="UBIQUITIN CONJUGATING ENZYME 7 INTERACTING PROTEIN-RELATED"/>
    <property type="match status" value="1"/>
</dbReference>
<keyword evidence="4" id="KW-0677">Repeat</keyword>
<dbReference type="OrthoDB" id="10009520at2759"/>
<feature type="region of interest" description="Disordered" evidence="9">
    <location>
        <begin position="212"/>
        <end position="238"/>
    </location>
</feature>
<dbReference type="CDD" id="cd20339">
    <property type="entry name" value="BRcat_RBR_RNF216"/>
    <property type="match status" value="1"/>
</dbReference>
<dbReference type="CDD" id="cd20353">
    <property type="entry name" value="Rcat_RBR_RNF216"/>
    <property type="match status" value="1"/>
</dbReference>
<dbReference type="CDD" id="cd16630">
    <property type="entry name" value="RING-HC_RBR_RNF216"/>
    <property type="match status" value="1"/>
</dbReference>
<dbReference type="InterPro" id="IPR051628">
    <property type="entry name" value="LUBAC_E3_Ligases"/>
</dbReference>
<evidence type="ECO:0000256" key="9">
    <source>
        <dbReference type="SAM" id="MobiDB-lite"/>
    </source>
</evidence>
<name>A0A8E2ELZ5_9PEZI</name>
<feature type="domain" description="RING-type" evidence="10">
    <location>
        <begin position="280"/>
        <end position="496"/>
    </location>
</feature>
<dbReference type="GO" id="GO:0008270">
    <property type="term" value="F:zinc ion binding"/>
    <property type="evidence" value="ECO:0007669"/>
    <property type="project" value="UniProtKB-KW"/>
</dbReference>
<dbReference type="PANTHER" id="PTHR22770:SF47">
    <property type="entry name" value="E3 UBIQUITIN-PROTEIN LIGASE RNF216"/>
    <property type="match status" value="1"/>
</dbReference>
<accession>A0A8E2ELZ5</accession>
<evidence type="ECO:0000256" key="3">
    <source>
        <dbReference type="ARBA" id="ARBA00022723"/>
    </source>
</evidence>
<dbReference type="GO" id="GO:0016740">
    <property type="term" value="F:transferase activity"/>
    <property type="evidence" value="ECO:0007669"/>
    <property type="project" value="UniProtKB-KW"/>
</dbReference>
<evidence type="ECO:0000256" key="5">
    <source>
        <dbReference type="ARBA" id="ARBA00022771"/>
    </source>
</evidence>
<evidence type="ECO:0000256" key="8">
    <source>
        <dbReference type="SAM" id="Coils"/>
    </source>
</evidence>
<dbReference type="Proteomes" id="UP000250266">
    <property type="component" value="Unassembled WGS sequence"/>
</dbReference>
<dbReference type="EMBL" id="KV744811">
    <property type="protein sequence ID" value="OCK85963.1"/>
    <property type="molecule type" value="Genomic_DNA"/>
</dbReference>
<evidence type="ECO:0000256" key="7">
    <source>
        <dbReference type="ARBA" id="ARBA00022833"/>
    </source>
</evidence>
<feature type="compositionally biased region" description="Low complexity" evidence="9">
    <location>
        <begin position="1"/>
        <end position="10"/>
    </location>
</feature>
<evidence type="ECO:0000256" key="4">
    <source>
        <dbReference type="ARBA" id="ARBA00022737"/>
    </source>
</evidence>
<sequence>MPDIEIIDLLSDSDCESDNADTPRNTPPPDPGNSDDLYGYDLDWDLGFPELDPQPEPEPEEIVEVAPAPFTEDDCLNKLLEIFPDISHDHVLTLFRNGNRQGMHGSAWCDELIVQVLDSGKYPKETDTRQELKRKRRDSIDEEDIARFQQPGREMANHAYYIQACNLLRDEFQDIPVKHIQATLRSDHTLFKAYFTLEQQLRVYDLGKENPFSRVSSRRNKRPRLEPPEDLTQDQGNSEIMKEFFTAKKKSQRDNAQREKEAQKAIEEEKNLKKARATGTMTECGCCFDDYPINRMTYCNGPTAHFFCWECTRQHVESQMGQSKCRPLCMSTDSCDAEFTNELLKALLDEKIFVRLELMQQQEDIRAAGIQNLEDCPFCDFKAECPPVEVDKEFRCQKPDCKIVSCRLCRLETHIPQTCEEFAKENKLHVRHTVEEAMTKALIRNCNKCKNPFVKETGCNKMRCTRCLNEQCYVCSKNVKNYDHFGAGPGKCPLHDDTDARHDEEVKKAEATAAAQVRAENPDLSEEDLKIKVSDRVQHEEEARRKRAAALINLNHQPQFPIPPVIFAGQPPMGVHIAVGPLVNIPMALPPVPPNPYGGPAAQQLALMLQRQNAVYAQHMVQNHQGIQPQNPYQPQNQQQQFNNLGAPYQNHAQGQYGGGPVQPPRAPPIPYQPDILPPAYVAAPPNPGATAVQAQMWATMEAGRQRVAALQREQMNGLREDIEREARRLEVVHQAARPQPQMERVMQRQMQAFDAQRQALDAQRQRQQVQLDRQLHALQARNQVRDAELERQMQALQARIRRQRYH</sequence>
<evidence type="ECO:0000256" key="2">
    <source>
        <dbReference type="ARBA" id="ARBA00022679"/>
    </source>
</evidence>
<evidence type="ECO:0000313" key="12">
    <source>
        <dbReference type="Proteomes" id="UP000250266"/>
    </source>
</evidence>
<feature type="region of interest" description="Disordered" evidence="9">
    <location>
        <begin position="127"/>
        <end position="149"/>
    </location>
</feature>
<dbReference type="InterPro" id="IPR044066">
    <property type="entry name" value="TRIAD_supradom"/>
</dbReference>
<keyword evidence="8" id="KW-0175">Coiled coil</keyword>
<keyword evidence="7" id="KW-0862">Zinc</keyword>
<keyword evidence="3" id="KW-0479">Metal-binding</keyword>
<dbReference type="Gene3D" id="1.20.120.1750">
    <property type="match status" value="1"/>
</dbReference>
<feature type="coiled-coil region" evidence="8">
    <location>
        <begin position="248"/>
        <end position="278"/>
    </location>
</feature>
<dbReference type="InterPro" id="IPR047544">
    <property type="entry name" value="RING-HC_RBR_RNF216"/>
</dbReference>
<protein>
    <recommendedName>
        <fullName evidence="10">RING-type domain-containing protein</fullName>
    </recommendedName>
</protein>
<comment type="pathway">
    <text evidence="1">Protein modification; protein ubiquitination.</text>
</comment>
<evidence type="ECO:0000256" key="6">
    <source>
        <dbReference type="ARBA" id="ARBA00022786"/>
    </source>
</evidence>
<gene>
    <name evidence="11" type="ORF">K432DRAFT_438909</name>
</gene>
<reference evidence="11 12" key="1">
    <citation type="journal article" date="2016" name="Nat. Commun.">
        <title>Ectomycorrhizal ecology is imprinted in the genome of the dominant symbiotic fungus Cenococcum geophilum.</title>
        <authorList>
            <consortium name="DOE Joint Genome Institute"/>
            <person name="Peter M."/>
            <person name="Kohler A."/>
            <person name="Ohm R.A."/>
            <person name="Kuo A."/>
            <person name="Krutzmann J."/>
            <person name="Morin E."/>
            <person name="Arend M."/>
            <person name="Barry K.W."/>
            <person name="Binder M."/>
            <person name="Choi C."/>
            <person name="Clum A."/>
            <person name="Copeland A."/>
            <person name="Grisel N."/>
            <person name="Haridas S."/>
            <person name="Kipfer T."/>
            <person name="LaButti K."/>
            <person name="Lindquist E."/>
            <person name="Lipzen A."/>
            <person name="Maire R."/>
            <person name="Meier B."/>
            <person name="Mihaltcheva S."/>
            <person name="Molinier V."/>
            <person name="Murat C."/>
            <person name="Poggeler S."/>
            <person name="Quandt C.A."/>
            <person name="Sperisen C."/>
            <person name="Tritt A."/>
            <person name="Tisserant E."/>
            <person name="Crous P.W."/>
            <person name="Henrissat B."/>
            <person name="Nehls U."/>
            <person name="Egli S."/>
            <person name="Spatafora J.W."/>
            <person name="Grigoriev I.V."/>
            <person name="Martin F.M."/>
        </authorList>
    </citation>
    <scope>NUCLEOTIDE SEQUENCE [LARGE SCALE GENOMIC DNA]</scope>
    <source>
        <strain evidence="11 12">CBS 459.81</strain>
    </source>
</reference>
<dbReference type="PROSITE" id="PS51873">
    <property type="entry name" value="TRIAD"/>
    <property type="match status" value="1"/>
</dbReference>
<feature type="region of interest" description="Disordered" evidence="9">
    <location>
        <begin position="1"/>
        <end position="39"/>
    </location>
</feature>
<keyword evidence="2" id="KW-0808">Transferase</keyword>
<dbReference type="SUPFAM" id="SSF57850">
    <property type="entry name" value="RING/U-box"/>
    <property type="match status" value="1"/>
</dbReference>
<evidence type="ECO:0000259" key="10">
    <source>
        <dbReference type="PROSITE" id="PS51873"/>
    </source>
</evidence>
<dbReference type="AlphaFoldDB" id="A0A8E2ELZ5"/>
<evidence type="ECO:0000313" key="11">
    <source>
        <dbReference type="EMBL" id="OCK85963.1"/>
    </source>
</evidence>
<organism evidence="11 12">
    <name type="scientific">Lepidopterella palustris CBS 459.81</name>
    <dbReference type="NCBI Taxonomy" id="1314670"/>
    <lineage>
        <taxon>Eukaryota</taxon>
        <taxon>Fungi</taxon>
        <taxon>Dikarya</taxon>
        <taxon>Ascomycota</taxon>
        <taxon>Pezizomycotina</taxon>
        <taxon>Dothideomycetes</taxon>
        <taxon>Pleosporomycetidae</taxon>
        <taxon>Mytilinidiales</taxon>
        <taxon>Argynnaceae</taxon>
        <taxon>Lepidopterella</taxon>
    </lineage>
</organism>
<evidence type="ECO:0000256" key="1">
    <source>
        <dbReference type="ARBA" id="ARBA00004906"/>
    </source>
</evidence>
<keyword evidence="6" id="KW-0833">Ubl conjugation pathway</keyword>